<evidence type="ECO:0000313" key="1">
    <source>
        <dbReference type="EMBL" id="NDL67713.1"/>
    </source>
</evidence>
<name>A0A7X5KNE5_9FIRM</name>
<evidence type="ECO:0000313" key="2">
    <source>
        <dbReference type="Proteomes" id="UP000461585"/>
    </source>
</evidence>
<comment type="caution">
    <text evidence="1">The sequence shown here is derived from an EMBL/GenBank/DDBJ whole genome shotgun (WGS) entry which is preliminary data.</text>
</comment>
<dbReference type="AlphaFoldDB" id="A0A7X5KNE5"/>
<dbReference type="InterPro" id="IPR053205">
    <property type="entry name" value="GHMP_kinase_L-arabinokinase"/>
</dbReference>
<dbReference type="Proteomes" id="UP000461585">
    <property type="component" value="Unassembled WGS sequence"/>
</dbReference>
<accession>A0A7X5KNE5</accession>
<evidence type="ECO:0008006" key="3">
    <source>
        <dbReference type="Google" id="ProtNLM"/>
    </source>
</evidence>
<dbReference type="PANTHER" id="PTHR38134:SF2">
    <property type="entry name" value="GALACTOKINASE"/>
    <property type="match status" value="1"/>
</dbReference>
<reference evidence="1 2" key="1">
    <citation type="submission" date="2020-01" db="EMBL/GenBank/DDBJ databases">
        <title>Anaeroalcalibacter tamaniensis gen. nov., sp. nov., moderately halophilic strictly anaerobic fermenter bacterium from mud volcano of Taman peninsula.</title>
        <authorList>
            <person name="Frolova A."/>
            <person name="Merkel A.Y."/>
            <person name="Slobodkin A.I."/>
        </authorList>
    </citation>
    <scope>NUCLEOTIDE SEQUENCE [LARGE SCALE GENOMIC DNA]</scope>
    <source>
        <strain evidence="1 2">F-3ap</strain>
    </source>
</reference>
<organism evidence="1 2">
    <name type="scientific">Anaerotalea alkaliphila</name>
    <dbReference type="NCBI Taxonomy" id="2662126"/>
    <lineage>
        <taxon>Bacteria</taxon>
        <taxon>Bacillati</taxon>
        <taxon>Bacillota</taxon>
        <taxon>Clostridia</taxon>
        <taxon>Eubacteriales</taxon>
        <taxon>Anaerotalea</taxon>
    </lineage>
</organism>
<dbReference type="RefSeq" id="WP_162370440.1">
    <property type="nucleotide sequence ID" value="NZ_JAAEEH010000019.1"/>
</dbReference>
<gene>
    <name evidence="1" type="ORF">GXN74_08140</name>
</gene>
<dbReference type="EMBL" id="JAAEEH010000019">
    <property type="protein sequence ID" value="NDL67713.1"/>
    <property type="molecule type" value="Genomic_DNA"/>
</dbReference>
<proteinExistence type="predicted"/>
<dbReference type="PANTHER" id="PTHR38134">
    <property type="entry name" value="SLR1395 PROTEIN"/>
    <property type="match status" value="1"/>
</dbReference>
<protein>
    <recommendedName>
        <fullName evidence="3">Glycosyl transferase family 28 C-terminal domain-containing protein</fullName>
    </recommendedName>
</protein>
<sequence length="352" mass="39213">MKTIAYYISDAGFGHMTRSLAIIEHLLETTEHDIYISGSEVQTDYTKIYLASHLDRIKFDKVQTDARTVYVDHSFEVDVKATEDNIREFLAGLGEAVETEMLRLKHRNVACVVTDLSILGIKVAKALGRPVVGISNYTWYHRYKKYGIGEELIAPYLEAYNEMDKMLTLGLSDSMDGLACPTEQVGFVARKTNSAADRMLRTSYWPSAYVSIGQMANYSEKEIAVDFPDGHVFATGNVKLRGNVHVAPLPARVGNTQDYVASSSMAIIKPGWASVAECLVYGVPFGVVKTNRAEDGEIVEKLVKEGWCFAMDLAELHTLEIHRLYRVAVHLRAPKMPNSVPGIVQRILDMAV</sequence>
<keyword evidence="2" id="KW-1185">Reference proteome</keyword>